<name>A0ABD6DKL3_9EURY</name>
<sequence>MTRDRSLEEVFVDTCVLLNFVQQEWERPHSKALVESNKIELVVSDAVMGELTNVSERRADIYEDLIDFLLTTEDAAIQEYDPEDRHIYVGGNDAGHIRDIQMELASLDDTAEVLRRLRRYLRAVDRRFEFLESKLNGHVVVPSGSLTLEFAVQRVVPNQDDARIVTDAAGWTADGGSGYLVTLDSEHLLGLNAEVAAVLREKAGDDWVITICSPETILERTPSEAN</sequence>
<dbReference type="SUPFAM" id="SSF88723">
    <property type="entry name" value="PIN domain-like"/>
    <property type="match status" value="1"/>
</dbReference>
<protein>
    <submittedName>
        <fullName evidence="1">Type II toxin-antitoxin system VapC family toxin</fullName>
    </submittedName>
</protein>
<dbReference type="Pfam" id="PF26507">
    <property type="entry name" value="DUF8169"/>
    <property type="match status" value="1"/>
</dbReference>
<dbReference type="CDD" id="cd09854">
    <property type="entry name" value="PIN_VapC-like"/>
    <property type="match status" value="1"/>
</dbReference>
<dbReference type="EMBL" id="JBHUDO010000003">
    <property type="protein sequence ID" value="MFD1646879.1"/>
    <property type="molecule type" value="Genomic_DNA"/>
</dbReference>
<proteinExistence type="predicted"/>
<dbReference type="InterPro" id="IPR029060">
    <property type="entry name" value="PIN-like_dom_sf"/>
</dbReference>
<keyword evidence="2" id="KW-1185">Reference proteome</keyword>
<evidence type="ECO:0000313" key="1">
    <source>
        <dbReference type="EMBL" id="MFD1646879.1"/>
    </source>
</evidence>
<dbReference type="InterPro" id="IPR058482">
    <property type="entry name" value="DUF8169"/>
</dbReference>
<gene>
    <name evidence="1" type="ORF">ACFSBL_14400</name>
</gene>
<dbReference type="Proteomes" id="UP001597034">
    <property type="component" value="Unassembled WGS sequence"/>
</dbReference>
<reference evidence="1 2" key="1">
    <citation type="journal article" date="2019" name="Int. J. Syst. Evol. Microbiol.">
        <title>The Global Catalogue of Microorganisms (GCM) 10K type strain sequencing project: providing services to taxonomists for standard genome sequencing and annotation.</title>
        <authorList>
            <consortium name="The Broad Institute Genomics Platform"/>
            <consortium name="The Broad Institute Genome Sequencing Center for Infectious Disease"/>
            <person name="Wu L."/>
            <person name="Ma J."/>
        </authorList>
    </citation>
    <scope>NUCLEOTIDE SEQUENCE [LARGE SCALE GENOMIC DNA]</scope>
    <source>
        <strain evidence="1 2">CGMCC 1.10390</strain>
    </source>
</reference>
<organism evidence="1 2">
    <name type="scientific">Haloarchaeobius litoreus</name>
    <dbReference type="NCBI Taxonomy" id="755306"/>
    <lineage>
        <taxon>Archaea</taxon>
        <taxon>Methanobacteriati</taxon>
        <taxon>Methanobacteriota</taxon>
        <taxon>Stenosarchaea group</taxon>
        <taxon>Halobacteria</taxon>
        <taxon>Halobacteriales</taxon>
        <taxon>Halorubellaceae</taxon>
        <taxon>Haloarchaeobius</taxon>
    </lineage>
</organism>
<comment type="caution">
    <text evidence="1">The sequence shown here is derived from an EMBL/GenBank/DDBJ whole genome shotgun (WGS) entry which is preliminary data.</text>
</comment>
<dbReference type="AlphaFoldDB" id="A0ABD6DKL3"/>
<dbReference type="Gene3D" id="3.40.50.1010">
    <property type="entry name" value="5'-nuclease"/>
    <property type="match status" value="1"/>
</dbReference>
<accession>A0ABD6DKL3</accession>
<evidence type="ECO:0000313" key="2">
    <source>
        <dbReference type="Proteomes" id="UP001597034"/>
    </source>
</evidence>
<dbReference type="RefSeq" id="WP_256401050.1">
    <property type="nucleotide sequence ID" value="NZ_JANHJR010000003.1"/>
</dbReference>